<dbReference type="Proteomes" id="UP000198856">
    <property type="component" value="Unassembled WGS sequence"/>
</dbReference>
<gene>
    <name evidence="2" type="ORF">SAMN05216226_1491</name>
</gene>
<feature type="transmembrane region" description="Helical" evidence="1">
    <location>
        <begin position="395"/>
        <end position="416"/>
    </location>
</feature>
<accession>A0A1G9A260</accession>
<proteinExistence type="predicted"/>
<feature type="transmembrane region" description="Helical" evidence="1">
    <location>
        <begin position="243"/>
        <end position="261"/>
    </location>
</feature>
<feature type="transmembrane region" description="Helical" evidence="1">
    <location>
        <begin position="338"/>
        <end position="358"/>
    </location>
</feature>
<evidence type="ECO:0000313" key="3">
    <source>
        <dbReference type="Proteomes" id="UP000198856"/>
    </source>
</evidence>
<feature type="transmembrane region" description="Helical" evidence="1">
    <location>
        <begin position="143"/>
        <end position="163"/>
    </location>
</feature>
<feature type="transmembrane region" description="Helical" evidence="1">
    <location>
        <begin position="308"/>
        <end position="326"/>
    </location>
</feature>
<dbReference type="OrthoDB" id="214905at2157"/>
<feature type="transmembrane region" description="Helical" evidence="1">
    <location>
        <begin position="36"/>
        <end position="56"/>
    </location>
</feature>
<sequence length="553" mass="61727">ITKAIGSPYPILQITTVMALTVGVIPVLWDRTYVPYLIGLVCFVAISYRLVITSFAPRIIGIDPNAFAVQVQLILNTGSIDPLNIPFYDVAPVFQIFTVTFTLISETSVHNGMAIWTVVSGLLVPLLVFVFGSRSWPGVGNQVVATIAAVFASVGVSHIQFSYWPVPSMVGALFFIALLIGFIMYVENPSNRYNWSAVIGVFSLAAMFTHKLPIFAFLLVFCVFLLIRFIDQKPLTYSTRGSDVTLILVVGIIVSLQFLYLTDFLRVMITYISQALSGDIGFGAGRDLYAPAATSAIPPFTTRAMNRIGVILLLGIGGIVWMWLFIRSSYSSNKLNILLSASGVTAVLVVVGTVTPAGSLRRNMLLAELVVVVLVGGGIWIFARTILYNRTFFITLANSILVIGLIGIIIVSQFMAPPTTIDHPDEPRYYLNNAEIKADEFRYDRVPNIVVRDYFYAYQVSDIPQAAEYRPDQHQQGSKFPRLLEWMDRDGYLIGDLADRGYESVAIRPELDIYLFRGGPYYLEWDPEKTLDRRQEYHRGYDNGDVVLYMREN</sequence>
<organism evidence="2 3">
    <name type="scientific">Halovenus aranensis</name>
    <dbReference type="NCBI Taxonomy" id="890420"/>
    <lineage>
        <taxon>Archaea</taxon>
        <taxon>Methanobacteriati</taxon>
        <taxon>Methanobacteriota</taxon>
        <taxon>Stenosarchaea group</taxon>
        <taxon>Halobacteria</taxon>
        <taxon>Halobacteriales</taxon>
        <taxon>Haloarculaceae</taxon>
        <taxon>Halovenus</taxon>
    </lineage>
</organism>
<evidence type="ECO:0008006" key="4">
    <source>
        <dbReference type="Google" id="ProtNLM"/>
    </source>
</evidence>
<evidence type="ECO:0000313" key="2">
    <source>
        <dbReference type="EMBL" id="SDK21341.1"/>
    </source>
</evidence>
<feature type="non-terminal residue" evidence="2">
    <location>
        <position position="1"/>
    </location>
</feature>
<keyword evidence="1" id="KW-0472">Membrane</keyword>
<keyword evidence="1" id="KW-0812">Transmembrane</keyword>
<dbReference type="EMBL" id="FNFC01000049">
    <property type="protein sequence ID" value="SDK21341.1"/>
    <property type="molecule type" value="Genomic_DNA"/>
</dbReference>
<protein>
    <recommendedName>
        <fullName evidence="4">Dolichyl-phosphate-mannose-protein mannosyltransferase</fullName>
    </recommendedName>
</protein>
<feature type="transmembrane region" description="Helical" evidence="1">
    <location>
        <begin position="169"/>
        <end position="186"/>
    </location>
</feature>
<keyword evidence="1" id="KW-1133">Transmembrane helix</keyword>
<name>A0A1G9A260_9EURY</name>
<keyword evidence="3" id="KW-1185">Reference proteome</keyword>
<feature type="transmembrane region" description="Helical" evidence="1">
    <location>
        <begin position="214"/>
        <end position="231"/>
    </location>
</feature>
<reference evidence="2 3" key="1">
    <citation type="submission" date="2016-10" db="EMBL/GenBank/DDBJ databases">
        <authorList>
            <person name="de Groot N.N."/>
        </authorList>
    </citation>
    <scope>NUCLEOTIDE SEQUENCE [LARGE SCALE GENOMIC DNA]</scope>
    <source>
        <strain evidence="2 3">IBRC-M10015</strain>
    </source>
</reference>
<feature type="transmembrane region" description="Helical" evidence="1">
    <location>
        <begin position="364"/>
        <end position="383"/>
    </location>
</feature>
<dbReference type="RefSeq" id="WP_218120933.1">
    <property type="nucleotide sequence ID" value="NZ_FNFC01000049.1"/>
</dbReference>
<feature type="transmembrane region" description="Helical" evidence="1">
    <location>
        <begin position="113"/>
        <end position="131"/>
    </location>
</feature>
<dbReference type="AlphaFoldDB" id="A0A1G9A260"/>
<evidence type="ECO:0000256" key="1">
    <source>
        <dbReference type="SAM" id="Phobius"/>
    </source>
</evidence>
<feature type="transmembrane region" description="Helical" evidence="1">
    <location>
        <begin position="12"/>
        <end position="29"/>
    </location>
</feature>